<organism evidence="2 3">
    <name type="scientific">Thiosulfatimonas sediminis</name>
    <dbReference type="NCBI Taxonomy" id="2675054"/>
    <lineage>
        <taxon>Bacteria</taxon>
        <taxon>Pseudomonadati</taxon>
        <taxon>Pseudomonadota</taxon>
        <taxon>Gammaproteobacteria</taxon>
        <taxon>Thiotrichales</taxon>
        <taxon>Piscirickettsiaceae</taxon>
        <taxon>Thiosulfatimonas</taxon>
    </lineage>
</organism>
<feature type="coiled-coil region" evidence="1">
    <location>
        <begin position="137"/>
        <end position="171"/>
    </location>
</feature>
<name>A0A6F8PTJ5_9GAMM</name>
<dbReference type="RefSeq" id="WP_173271146.1">
    <property type="nucleotide sequence ID" value="NZ_AP021889.1"/>
</dbReference>
<dbReference type="InterPro" id="IPR021804">
    <property type="entry name" value="DUF3375"/>
</dbReference>
<evidence type="ECO:0000313" key="2">
    <source>
        <dbReference type="EMBL" id="BBP45429.1"/>
    </source>
</evidence>
<dbReference type="Proteomes" id="UP000501726">
    <property type="component" value="Chromosome"/>
</dbReference>
<accession>A0A6F8PTJ5</accession>
<evidence type="ECO:0000256" key="1">
    <source>
        <dbReference type="SAM" id="Coils"/>
    </source>
</evidence>
<dbReference type="EMBL" id="AP021889">
    <property type="protein sequence ID" value="BBP45429.1"/>
    <property type="molecule type" value="Genomic_DNA"/>
</dbReference>
<proteinExistence type="predicted"/>
<evidence type="ECO:0000313" key="3">
    <source>
        <dbReference type="Proteomes" id="UP000501726"/>
    </source>
</evidence>
<gene>
    <name evidence="2" type="ORF">THMIRHAS_08020</name>
</gene>
<keyword evidence="3" id="KW-1185">Reference proteome</keyword>
<protein>
    <recommendedName>
        <fullName evidence="4">DUF3375 domain-containing protein</fullName>
    </recommendedName>
</protein>
<reference evidence="3" key="1">
    <citation type="submission" date="2019-11" db="EMBL/GenBank/DDBJ databases">
        <title>Isolation and characterization of two novel species in the genus Thiomicrorhabdus.</title>
        <authorList>
            <person name="Mochizuki J."/>
            <person name="Kojima H."/>
            <person name="Fukui M."/>
        </authorList>
    </citation>
    <scope>NUCLEOTIDE SEQUENCE [LARGE SCALE GENOMIC DNA]</scope>
    <source>
        <strain evidence="3">aks77</strain>
    </source>
</reference>
<keyword evidence="1" id="KW-0175">Coiled coil</keyword>
<evidence type="ECO:0008006" key="4">
    <source>
        <dbReference type="Google" id="ProtNLM"/>
    </source>
</evidence>
<dbReference type="KEGG" id="tse:THMIRHAS_08020"/>
<sequence length="492" mass="56809">MDYFHLSQLRKTHPAWRLLCAEQAPLVMSFLHRVFIEPNVRSLLQSELILKLEDFLYQLRQEVEDEDAFPKSAYAYLEDWAQNDKGWLRKFYPLEAEEAAYDLTPATEKAIAWLQSLQNKSFIGTESRLLTLFDLLKQIASGTEESAENRIAELKKQRAELDAQIAVIEKGDWAVMDDSGVKERFMQFDRVARELLGDFRQLEQNFRDLDLSVRETIATWEGSKGTLLEQIFAEQDVLADSDQGKSFQAFWRFLMSSQSQQELEALLAKVFALQPVMQLEPDKRLQKVHYDWLQAGEQTQRMVQKLSSQLRQFLDKQAWMENKRLLQQLDSVLHQAVDLKGEIPESLNLPKPFAAFMQLELPKFDLSFPMERSLFRPPLQQDLSVQVEADSGQAVDVSALFEEVFVDELVLKEHISQLLQSRRQVNLQEVLSAFPLQLGVAELVGYLSIASQNDADAPWQALLDDVHPLLLHWQDLSGKAHQAWVPNMIFTR</sequence>
<dbReference type="Pfam" id="PF11855">
    <property type="entry name" value="DUF3375"/>
    <property type="match status" value="1"/>
</dbReference>
<dbReference type="AlphaFoldDB" id="A0A6F8PTJ5"/>